<sequence length="63" mass="7353">MMDINWAILSPLLFVQLLLMLVALINCLRAERTNGPKWMWTLIIIFISLLGPISYFVFGRRND</sequence>
<dbReference type="InterPro" id="IPR027379">
    <property type="entry name" value="CLS_N"/>
</dbReference>
<comment type="subcellular location">
    <subcellularLocation>
        <location evidence="1">Cell membrane</location>
        <topology evidence="1">Multi-pass membrane protein</topology>
    </subcellularLocation>
</comment>
<dbReference type="Pfam" id="PF13396">
    <property type="entry name" value="PLDc_N"/>
    <property type="match status" value="1"/>
</dbReference>
<dbReference type="Proteomes" id="UP000093309">
    <property type="component" value="Unassembled WGS sequence"/>
</dbReference>
<proteinExistence type="predicted"/>
<evidence type="ECO:0000259" key="7">
    <source>
        <dbReference type="Pfam" id="PF13396"/>
    </source>
</evidence>
<name>A0A1C0ZU40_9BACL</name>
<feature type="transmembrane region" description="Helical" evidence="6">
    <location>
        <begin position="39"/>
        <end position="58"/>
    </location>
</feature>
<evidence type="ECO:0000256" key="1">
    <source>
        <dbReference type="ARBA" id="ARBA00004651"/>
    </source>
</evidence>
<evidence type="ECO:0000313" key="8">
    <source>
        <dbReference type="EMBL" id="OCT11591.1"/>
    </source>
</evidence>
<keyword evidence="4 6" id="KW-1133">Transmembrane helix</keyword>
<comment type="caution">
    <text evidence="8">The sequence shown here is derived from an EMBL/GenBank/DDBJ whole genome shotgun (WGS) entry which is preliminary data.</text>
</comment>
<evidence type="ECO:0000256" key="6">
    <source>
        <dbReference type="SAM" id="Phobius"/>
    </source>
</evidence>
<accession>A0A1C0ZU40</accession>
<keyword evidence="3 6" id="KW-0812">Transmembrane</keyword>
<keyword evidence="2" id="KW-1003">Cell membrane</keyword>
<evidence type="ECO:0000256" key="2">
    <source>
        <dbReference type="ARBA" id="ARBA00022475"/>
    </source>
</evidence>
<dbReference type="GO" id="GO:0005886">
    <property type="term" value="C:plasma membrane"/>
    <property type="evidence" value="ECO:0007669"/>
    <property type="project" value="UniProtKB-SubCell"/>
</dbReference>
<evidence type="ECO:0000256" key="5">
    <source>
        <dbReference type="ARBA" id="ARBA00023136"/>
    </source>
</evidence>
<keyword evidence="9" id="KW-1185">Reference proteome</keyword>
<feature type="domain" description="Cardiolipin synthase N-terminal" evidence="7">
    <location>
        <begin position="19"/>
        <end position="60"/>
    </location>
</feature>
<organism evidence="8 9">
    <name type="scientific">Paenibacillus pectinilyticus</name>
    <dbReference type="NCBI Taxonomy" id="512399"/>
    <lineage>
        <taxon>Bacteria</taxon>
        <taxon>Bacillati</taxon>
        <taxon>Bacillota</taxon>
        <taxon>Bacilli</taxon>
        <taxon>Bacillales</taxon>
        <taxon>Paenibacillaceae</taxon>
        <taxon>Paenibacillus</taxon>
    </lineage>
</organism>
<evidence type="ECO:0000256" key="4">
    <source>
        <dbReference type="ARBA" id="ARBA00022989"/>
    </source>
</evidence>
<gene>
    <name evidence="8" type="ORF">A8709_06965</name>
</gene>
<dbReference type="OrthoDB" id="3243324at2"/>
<evidence type="ECO:0000256" key="3">
    <source>
        <dbReference type="ARBA" id="ARBA00022692"/>
    </source>
</evidence>
<dbReference type="EMBL" id="LYPC01000028">
    <property type="protein sequence ID" value="OCT11591.1"/>
    <property type="molecule type" value="Genomic_DNA"/>
</dbReference>
<protein>
    <submittedName>
        <fullName evidence="8">Transcriptional regulator</fullName>
    </submittedName>
</protein>
<dbReference type="AlphaFoldDB" id="A0A1C0ZU40"/>
<keyword evidence="5 6" id="KW-0472">Membrane</keyword>
<reference evidence="9" key="1">
    <citation type="submission" date="2016-05" db="EMBL/GenBank/DDBJ databases">
        <title>Paenibacillus oryzae. sp. nov., isolated from the rice root.</title>
        <authorList>
            <person name="Zhang J."/>
            <person name="Zhang X."/>
        </authorList>
    </citation>
    <scope>NUCLEOTIDE SEQUENCE [LARGE SCALE GENOMIC DNA]</scope>
    <source>
        <strain evidence="9">KCTC13222</strain>
    </source>
</reference>
<dbReference type="STRING" id="512399.A8709_06965"/>
<evidence type="ECO:0000313" key="9">
    <source>
        <dbReference type="Proteomes" id="UP000093309"/>
    </source>
</evidence>